<evidence type="ECO:0000256" key="6">
    <source>
        <dbReference type="ARBA" id="ARBA00023102"/>
    </source>
</evidence>
<evidence type="ECO:0000313" key="11">
    <source>
        <dbReference type="Proteomes" id="UP000646484"/>
    </source>
</evidence>
<dbReference type="InterPro" id="IPR010140">
    <property type="entry name" value="Histidinol_P_phosphatase_HisJ"/>
</dbReference>
<keyword evidence="4 8" id="KW-0028">Amino-acid biosynthesis</keyword>
<keyword evidence="11" id="KW-1185">Reference proteome</keyword>
<evidence type="ECO:0000256" key="4">
    <source>
        <dbReference type="ARBA" id="ARBA00022605"/>
    </source>
</evidence>
<dbReference type="Pfam" id="PF02811">
    <property type="entry name" value="PHP"/>
    <property type="match status" value="1"/>
</dbReference>
<proteinExistence type="inferred from homology"/>
<accession>A0ABR7D139</accession>
<comment type="catalytic activity">
    <reaction evidence="7 8">
        <text>L-histidinol phosphate + H2O = L-histidinol + phosphate</text>
        <dbReference type="Rhea" id="RHEA:14465"/>
        <dbReference type="ChEBI" id="CHEBI:15377"/>
        <dbReference type="ChEBI" id="CHEBI:43474"/>
        <dbReference type="ChEBI" id="CHEBI:57699"/>
        <dbReference type="ChEBI" id="CHEBI:57980"/>
        <dbReference type="EC" id="3.1.3.15"/>
    </reaction>
</comment>
<comment type="caution">
    <text evidence="10">The sequence shown here is derived from an EMBL/GenBank/DDBJ whole genome shotgun (WGS) entry which is preliminary data.</text>
</comment>
<evidence type="ECO:0000256" key="3">
    <source>
        <dbReference type="ARBA" id="ARBA00013085"/>
    </source>
</evidence>
<dbReference type="RefSeq" id="WP_186975793.1">
    <property type="nucleotide sequence ID" value="NZ_JACOOH010000003.1"/>
</dbReference>
<comment type="pathway">
    <text evidence="1 8">Amino-acid biosynthesis; L-histidine biosynthesis; L-histidine from 5-phospho-alpha-D-ribose 1-diphosphate: step 8/9.</text>
</comment>
<dbReference type="EC" id="3.1.3.15" evidence="3 8"/>
<dbReference type="CDD" id="cd12110">
    <property type="entry name" value="PHP_HisPPase_Hisj_like"/>
    <property type="match status" value="1"/>
</dbReference>
<evidence type="ECO:0000256" key="8">
    <source>
        <dbReference type="RuleBase" id="RU366003"/>
    </source>
</evidence>
<evidence type="ECO:0000256" key="2">
    <source>
        <dbReference type="ARBA" id="ARBA00009152"/>
    </source>
</evidence>
<dbReference type="PANTHER" id="PTHR21039:SF0">
    <property type="entry name" value="HISTIDINOL-PHOSPHATASE"/>
    <property type="match status" value="1"/>
</dbReference>
<evidence type="ECO:0000256" key="7">
    <source>
        <dbReference type="ARBA" id="ARBA00049158"/>
    </source>
</evidence>
<dbReference type="Proteomes" id="UP000646484">
    <property type="component" value="Unassembled WGS sequence"/>
</dbReference>
<dbReference type="Gene3D" id="3.20.20.140">
    <property type="entry name" value="Metal-dependent hydrolases"/>
    <property type="match status" value="1"/>
</dbReference>
<dbReference type="PANTHER" id="PTHR21039">
    <property type="entry name" value="HISTIDINOL PHOSPHATASE-RELATED"/>
    <property type="match status" value="1"/>
</dbReference>
<dbReference type="EMBL" id="JACOOH010000003">
    <property type="protein sequence ID" value="MBC5621235.1"/>
    <property type="molecule type" value="Genomic_DNA"/>
</dbReference>
<keyword evidence="6 8" id="KW-0368">Histidine biosynthesis</keyword>
<sequence>MDLCTYHSHCTFCDGKAPAEEFVKAAIEAGFHSYGVSSHSPLPFDTRWSLSKGDVEAYLQEMERLKKQYAGHIELYVGLEIDYLNDGWGPANDYFQRMPLDYRIGSVHLVTNGETGEMMDMDGSFDDFRENFRNVYHDDLKHLVRDYFRSSARMVELGGFDFVAHLDKISMNGSLVEPMLTEQAWYNELLREYLQLIAEKGVMVEVNTKAYTKKGLMFPNVKYFKWLKELNIPVMVNSDAHLPQLVNDNRELAFRLLRDAGVKSTMRLHRGVWEEVPMSEIKN</sequence>
<gene>
    <name evidence="10" type="ORF">H8S64_09000</name>
</gene>
<evidence type="ECO:0000256" key="5">
    <source>
        <dbReference type="ARBA" id="ARBA00022801"/>
    </source>
</evidence>
<dbReference type="SUPFAM" id="SSF89550">
    <property type="entry name" value="PHP domain-like"/>
    <property type="match status" value="1"/>
</dbReference>
<name>A0ABR7D139_9BACT</name>
<dbReference type="NCBIfam" id="TIGR01856">
    <property type="entry name" value="hisJ_fam"/>
    <property type="match status" value="1"/>
</dbReference>
<comment type="similarity">
    <text evidence="2 8">Belongs to the PHP hydrolase family. HisK subfamily.</text>
</comment>
<organism evidence="10 11">
    <name type="scientific">Butyricimonas hominis</name>
    <dbReference type="NCBI Taxonomy" id="2763032"/>
    <lineage>
        <taxon>Bacteria</taxon>
        <taxon>Pseudomonadati</taxon>
        <taxon>Bacteroidota</taxon>
        <taxon>Bacteroidia</taxon>
        <taxon>Bacteroidales</taxon>
        <taxon>Odoribacteraceae</taxon>
        <taxon>Butyricimonas</taxon>
    </lineage>
</organism>
<evidence type="ECO:0000313" key="10">
    <source>
        <dbReference type="EMBL" id="MBC5621235.1"/>
    </source>
</evidence>
<evidence type="ECO:0000256" key="1">
    <source>
        <dbReference type="ARBA" id="ARBA00004970"/>
    </source>
</evidence>
<keyword evidence="5 8" id="KW-0378">Hydrolase</keyword>
<protein>
    <recommendedName>
        <fullName evidence="3 8">Histidinol-phosphatase</fullName>
        <shortName evidence="8">HolPase</shortName>
        <ecNumber evidence="3 8">3.1.3.15</ecNumber>
    </recommendedName>
</protein>
<evidence type="ECO:0000259" key="9">
    <source>
        <dbReference type="Pfam" id="PF02811"/>
    </source>
</evidence>
<feature type="domain" description="PHP" evidence="9">
    <location>
        <begin position="6"/>
        <end position="208"/>
    </location>
</feature>
<reference evidence="10 11" key="1">
    <citation type="submission" date="2020-08" db="EMBL/GenBank/DDBJ databases">
        <title>Genome public.</title>
        <authorList>
            <person name="Liu C."/>
            <person name="Sun Q."/>
        </authorList>
    </citation>
    <scope>NUCLEOTIDE SEQUENCE [LARGE SCALE GENOMIC DNA]</scope>
    <source>
        <strain evidence="10 11">NSJ-56</strain>
    </source>
</reference>
<dbReference type="InterPro" id="IPR016195">
    <property type="entry name" value="Pol/histidinol_Pase-like"/>
</dbReference>
<dbReference type="InterPro" id="IPR004013">
    <property type="entry name" value="PHP_dom"/>
</dbReference>